<gene>
    <name evidence="10" type="primary">TRM5</name>
    <name evidence="12" type="ORF">TPAR_04173</name>
</gene>
<dbReference type="GO" id="GO:0005759">
    <property type="term" value="C:mitochondrial matrix"/>
    <property type="evidence" value="ECO:0007669"/>
    <property type="project" value="UniProtKB-SubCell"/>
</dbReference>
<dbReference type="GO" id="GO:0052906">
    <property type="term" value="F:tRNA (guanine(37)-N1)-methyltransferase activity"/>
    <property type="evidence" value="ECO:0007669"/>
    <property type="project" value="UniProtKB-UniRule"/>
</dbReference>
<dbReference type="OrthoDB" id="408788at2759"/>
<dbReference type="PANTHER" id="PTHR23245:SF36">
    <property type="entry name" value="TRNA (GUANINE(37)-N1)-METHYLTRANSFERASE"/>
    <property type="match status" value="1"/>
</dbReference>
<evidence type="ECO:0000256" key="6">
    <source>
        <dbReference type="ARBA" id="ARBA00022694"/>
    </source>
</evidence>
<dbReference type="Proteomes" id="UP000237481">
    <property type="component" value="Unassembled WGS sequence"/>
</dbReference>
<dbReference type="GO" id="GO:0002939">
    <property type="term" value="P:tRNA N1-guanine methylation"/>
    <property type="evidence" value="ECO:0007669"/>
    <property type="project" value="TreeGrafter"/>
</dbReference>
<dbReference type="PROSITE" id="PS51684">
    <property type="entry name" value="SAM_MT_TRM5_TYW2"/>
    <property type="match status" value="1"/>
</dbReference>
<dbReference type="Pfam" id="PF02475">
    <property type="entry name" value="TRM5-TYW2_MTfase"/>
    <property type="match status" value="1"/>
</dbReference>
<keyword evidence="13" id="KW-1185">Reference proteome</keyword>
<dbReference type="Gene3D" id="3.30.300.110">
    <property type="entry name" value="Met-10+ protein-like domains"/>
    <property type="match status" value="1"/>
</dbReference>
<protein>
    <recommendedName>
        <fullName evidence="10">tRNA (guanine(37)-N1)-methyltransferase</fullName>
        <ecNumber evidence="10">2.1.1.228</ecNumber>
    </recommendedName>
    <alternativeName>
        <fullName evidence="10">M1G-methyltransferase</fullName>
    </alternativeName>
    <alternativeName>
        <fullName evidence="10">tRNA [GM37] methyltransferase</fullName>
    </alternativeName>
    <alternativeName>
        <fullName evidence="10">tRNA methyltransferase 5</fullName>
    </alternativeName>
</protein>
<evidence type="ECO:0000259" key="11">
    <source>
        <dbReference type="PROSITE" id="PS51684"/>
    </source>
</evidence>
<evidence type="ECO:0000256" key="8">
    <source>
        <dbReference type="ARBA" id="ARBA00023242"/>
    </source>
</evidence>
<evidence type="ECO:0000256" key="9">
    <source>
        <dbReference type="ARBA" id="ARBA00047783"/>
    </source>
</evidence>
<dbReference type="GO" id="GO:0070901">
    <property type="term" value="P:mitochondrial tRNA methylation"/>
    <property type="evidence" value="ECO:0007669"/>
    <property type="project" value="TreeGrafter"/>
</dbReference>
<evidence type="ECO:0000256" key="2">
    <source>
        <dbReference type="ARBA" id="ARBA00022490"/>
    </source>
</evidence>
<dbReference type="HAMAP" id="MF_03152">
    <property type="entry name" value="TRM5"/>
    <property type="match status" value="1"/>
</dbReference>
<dbReference type="SUPFAM" id="SSF53335">
    <property type="entry name" value="S-adenosyl-L-methionine-dependent methyltransferases"/>
    <property type="match status" value="1"/>
</dbReference>
<proteinExistence type="inferred from homology"/>
<evidence type="ECO:0000256" key="7">
    <source>
        <dbReference type="ARBA" id="ARBA00023128"/>
    </source>
</evidence>
<keyword evidence="8 10" id="KW-0539">Nucleus</keyword>
<comment type="caution">
    <text evidence="12">The sequence shown here is derived from an EMBL/GenBank/DDBJ whole genome shotgun (WGS) entry which is preliminary data.</text>
</comment>
<evidence type="ECO:0000256" key="10">
    <source>
        <dbReference type="HAMAP-Rule" id="MF_03152"/>
    </source>
</evidence>
<dbReference type="Pfam" id="PF25133">
    <property type="entry name" value="TYW2_N_2"/>
    <property type="match status" value="1"/>
</dbReference>
<keyword evidence="3 10" id="KW-0489">Methyltransferase</keyword>
<dbReference type="InterPro" id="IPR025792">
    <property type="entry name" value="tRNA_Gua_MeTrfase_euk"/>
</dbReference>
<feature type="binding site" evidence="10">
    <location>
        <position position="358"/>
    </location>
    <ligand>
        <name>S-adenosyl-L-methionine</name>
        <dbReference type="ChEBI" id="CHEBI:59789"/>
    </ligand>
</feature>
<comment type="function">
    <text evidence="10">Specifically methylates the N1 position of guanosine-37 in various cytoplasmic and mitochondrial tRNAs. Methylation is not dependent on the nature of the nucleoside 5' of the target nucleoside. This is the first step in the biosynthesis of wybutosine (yW), a modified base adjacent to the anticodon of tRNAs and required for accurate decoding.</text>
</comment>
<evidence type="ECO:0000256" key="5">
    <source>
        <dbReference type="ARBA" id="ARBA00022691"/>
    </source>
</evidence>
<evidence type="ECO:0000256" key="4">
    <source>
        <dbReference type="ARBA" id="ARBA00022679"/>
    </source>
</evidence>
<organism evidence="12 13">
    <name type="scientific">Tolypocladium paradoxum</name>
    <dbReference type="NCBI Taxonomy" id="94208"/>
    <lineage>
        <taxon>Eukaryota</taxon>
        <taxon>Fungi</taxon>
        <taxon>Dikarya</taxon>
        <taxon>Ascomycota</taxon>
        <taxon>Pezizomycotina</taxon>
        <taxon>Sordariomycetes</taxon>
        <taxon>Hypocreomycetidae</taxon>
        <taxon>Hypocreales</taxon>
        <taxon>Ophiocordycipitaceae</taxon>
        <taxon>Tolypocladium</taxon>
    </lineage>
</organism>
<evidence type="ECO:0000256" key="1">
    <source>
        <dbReference type="ARBA" id="ARBA00009775"/>
    </source>
</evidence>
<feature type="binding site" evidence="10">
    <location>
        <begin position="302"/>
        <end position="303"/>
    </location>
    <ligand>
        <name>S-adenosyl-L-methionine</name>
        <dbReference type="ChEBI" id="CHEBI:59789"/>
    </ligand>
</feature>
<dbReference type="EMBL" id="PKSG01000428">
    <property type="protein sequence ID" value="POR35625.1"/>
    <property type="molecule type" value="Genomic_DNA"/>
</dbReference>
<keyword evidence="2 10" id="KW-0963">Cytoplasm</keyword>
<evidence type="ECO:0000313" key="12">
    <source>
        <dbReference type="EMBL" id="POR35625.1"/>
    </source>
</evidence>
<dbReference type="STRING" id="94208.A0A2S4KZP2"/>
<sequence>MEGKRSSLEMNLFRAPAAARAAKSLDRALFARSLPTAAACVRDNRLIAKYRKQLEKTREVLLLDKFDPIAADPAGQQGGKCLILKPDVKPTAPETWSPNLQEASRMGDLKVVPFDVTIGYELWSYLDVMRSVLPEDLHGEIPVGFNTAGHVAHLNLRGQYLPYKHIIAQVIVDKNPTIRTVINKTDNVGTENEFRTFSYEVLAGPDDMVVEVSEAGCVFRFDYSKVYWNTKLGTEHQRITALFKPGEVVADVMAGIGPFAAPAGKKGVFVWANDKNPESYKYLGEVIKKNKVSEFVKPFNYDGHDFIQQAADLVLEASQRGDCAVVKPAKVSRRALPETRPQPVRIPVPPTISHFVMNLPASALEFLHNYRGLYHGHDKLFTPHTETELPMVHAHCFAAKADDATPLDDICQRIYNEVGVRLVPGDAEKHGQVSIHEVRDVAPAKRMFCASFRLPPEVAFAPRA</sequence>
<dbReference type="InterPro" id="IPR030382">
    <property type="entry name" value="MeTrfase_TRM5/TYW2"/>
</dbReference>
<comment type="catalytic activity">
    <reaction evidence="9 10">
        <text>guanosine(37) in tRNA + S-adenosyl-L-methionine = N(1)-methylguanosine(37) in tRNA + S-adenosyl-L-homocysteine + H(+)</text>
        <dbReference type="Rhea" id="RHEA:36899"/>
        <dbReference type="Rhea" id="RHEA-COMP:10145"/>
        <dbReference type="Rhea" id="RHEA-COMP:10147"/>
        <dbReference type="ChEBI" id="CHEBI:15378"/>
        <dbReference type="ChEBI" id="CHEBI:57856"/>
        <dbReference type="ChEBI" id="CHEBI:59789"/>
        <dbReference type="ChEBI" id="CHEBI:73542"/>
        <dbReference type="ChEBI" id="CHEBI:74269"/>
        <dbReference type="EC" id="2.1.1.228"/>
    </reaction>
</comment>
<dbReference type="InterPro" id="IPR056743">
    <property type="entry name" value="TRM5-TYW2-like_MTfase"/>
</dbReference>
<keyword evidence="4 10" id="KW-0808">Transferase</keyword>
<dbReference type="FunFam" id="3.30.300.110:FF:000001">
    <property type="entry name" value="tRNA (guanine(37)-N1)-methyltransferase"/>
    <property type="match status" value="1"/>
</dbReference>
<accession>A0A2S4KZP2</accession>
<dbReference type="EC" id="2.1.1.228" evidence="10"/>
<evidence type="ECO:0000256" key="3">
    <source>
        <dbReference type="ARBA" id="ARBA00022603"/>
    </source>
</evidence>
<dbReference type="Gene3D" id="3.40.50.150">
    <property type="entry name" value="Vaccinia Virus protein VP39"/>
    <property type="match status" value="1"/>
</dbReference>
<keyword evidence="5 10" id="KW-0949">S-adenosyl-L-methionine</keyword>
<reference evidence="12 13" key="1">
    <citation type="submission" date="2018-01" db="EMBL/GenBank/DDBJ databases">
        <title>Harnessing the power of phylogenomics to disentangle the directionality and signatures of interkingdom host jumping in the parasitic fungal genus Tolypocladium.</title>
        <authorList>
            <person name="Quandt C.A."/>
            <person name="Patterson W."/>
            <person name="Spatafora J.W."/>
        </authorList>
    </citation>
    <scope>NUCLEOTIDE SEQUENCE [LARGE SCALE GENOMIC DNA]</scope>
    <source>
        <strain evidence="12 13">NRBC 100945</strain>
    </source>
</reference>
<keyword evidence="7 10" id="KW-0496">Mitochondrion</keyword>
<dbReference type="GO" id="GO:0005634">
    <property type="term" value="C:nucleus"/>
    <property type="evidence" value="ECO:0007669"/>
    <property type="project" value="UniProtKB-SubCell"/>
</dbReference>
<evidence type="ECO:0000313" key="13">
    <source>
        <dbReference type="Proteomes" id="UP000237481"/>
    </source>
</evidence>
<comment type="subunit">
    <text evidence="10">Monomer.</text>
</comment>
<dbReference type="PANTHER" id="PTHR23245">
    <property type="entry name" value="TRNA METHYLTRANSFERASE"/>
    <property type="match status" value="1"/>
</dbReference>
<comment type="caution">
    <text evidence="10">Lacks conserved residue(s) required for the propagation of feature annotation.</text>
</comment>
<comment type="subcellular location">
    <subcellularLocation>
        <location evidence="10">Mitochondrion matrix</location>
    </subcellularLocation>
    <subcellularLocation>
        <location evidence="10">Nucleus</location>
    </subcellularLocation>
    <subcellularLocation>
        <location evidence="10">Cytoplasm</location>
    </subcellularLocation>
    <text evidence="10">Predominantly in the mitochondria and in the nucleus.</text>
</comment>
<keyword evidence="6 10" id="KW-0819">tRNA processing</keyword>
<dbReference type="AlphaFoldDB" id="A0A2S4KZP2"/>
<feature type="binding site" evidence="10">
    <location>
        <position position="236"/>
    </location>
    <ligand>
        <name>S-adenosyl-L-methionine</name>
        <dbReference type="ChEBI" id="CHEBI:59789"/>
    </ligand>
</feature>
<feature type="domain" description="SAM-dependent methyltransferase TRM5/TYW2-type" evidence="11">
    <location>
        <begin position="145"/>
        <end position="456"/>
    </location>
</feature>
<name>A0A2S4KZP2_9HYPO</name>
<comment type="similarity">
    <text evidence="10">Belongs to the TRM5 / TYW2 family.</text>
</comment>
<dbReference type="InterPro" id="IPR056744">
    <property type="entry name" value="TRM5/TYW2-like_N"/>
</dbReference>
<comment type="similarity">
    <text evidence="1">Belongs to the class I-like SAM-binding methyltransferase superfamily. TRM5/TYW2 family.</text>
</comment>
<dbReference type="InterPro" id="IPR029063">
    <property type="entry name" value="SAM-dependent_MTases_sf"/>
</dbReference>